<keyword evidence="7 12" id="KW-0269">Exonuclease</keyword>
<evidence type="ECO:0000256" key="7">
    <source>
        <dbReference type="ARBA" id="ARBA00022839"/>
    </source>
</evidence>
<feature type="binding site" evidence="12">
    <location>
        <position position="627"/>
    </location>
    <ligand>
        <name>Zn(2+)</name>
        <dbReference type="ChEBI" id="CHEBI:29105"/>
        <label>2</label>
    </ligand>
</feature>
<dbReference type="Gene3D" id="3.30.300.20">
    <property type="match status" value="1"/>
</dbReference>
<dbReference type="GO" id="GO:0003677">
    <property type="term" value="F:DNA binding"/>
    <property type="evidence" value="ECO:0007669"/>
    <property type="project" value="UniProtKB-KW"/>
</dbReference>
<dbReference type="Gene3D" id="3.60.15.10">
    <property type="entry name" value="Ribonuclease Z/Hydroxyacylglutathione hydrolase-like"/>
    <property type="match status" value="1"/>
</dbReference>
<feature type="domain" description="Metallo-beta-lactamase" evidence="13">
    <location>
        <begin position="216"/>
        <end position="432"/>
    </location>
</feature>
<dbReference type="SMART" id="SM00849">
    <property type="entry name" value="Lactamase_B"/>
    <property type="match status" value="1"/>
</dbReference>
<feature type="domain" description="Beta-Casp" evidence="14">
    <location>
        <begin position="444"/>
        <end position="570"/>
    </location>
</feature>
<evidence type="ECO:0000256" key="5">
    <source>
        <dbReference type="ARBA" id="ARBA00022801"/>
    </source>
</evidence>
<keyword evidence="3 12" id="KW-0479">Metal-binding</keyword>
<feature type="binding site" evidence="12">
    <location>
        <position position="269"/>
    </location>
    <ligand>
        <name>Zn(2+)</name>
        <dbReference type="ChEBI" id="CHEBI:29105"/>
        <label>2</label>
    </ligand>
</feature>
<comment type="cofactor">
    <cofactor evidence="12">
        <name>Zn(2+)</name>
        <dbReference type="ChEBI" id="CHEBI:29105"/>
    </cofactor>
    <text evidence="12">Binds 2 Zn(2+) ions, which are required for nuclease activity.</text>
</comment>
<dbReference type="InterPro" id="IPR036866">
    <property type="entry name" value="RibonucZ/Hydroxyglut_hydro"/>
</dbReference>
<keyword evidence="6 12" id="KW-0862">Zinc</keyword>
<feature type="binding site" evidence="12">
    <location>
        <position position="267"/>
    </location>
    <ligand>
        <name>Zn(2+)</name>
        <dbReference type="ChEBI" id="CHEBI:29105"/>
        <label>1</label>
    </ligand>
</feature>
<protein>
    <recommendedName>
        <fullName evidence="12">Transcription termination factor FttA</fullName>
        <ecNumber evidence="12">3.1.-.-</ecNumber>
    </recommendedName>
</protein>
<name>A0A1B1TCI3_9ARCH</name>
<keyword evidence="1 12" id="KW-0806">Transcription termination</keyword>
<evidence type="ECO:0000256" key="4">
    <source>
        <dbReference type="ARBA" id="ARBA00022759"/>
    </source>
</evidence>
<feature type="binding site" evidence="12">
    <location>
        <position position="375"/>
    </location>
    <ligand>
        <name>Zn(2+)</name>
        <dbReference type="ChEBI" id="CHEBI:29105"/>
        <label>2</label>
    </ligand>
</feature>
<comment type="similarity">
    <text evidence="12">Belongs to the metallo-beta-lactamase superfamily. RNA-metabolizing metallo-beta-lactamase-like family. FttA subfamily.</text>
</comment>
<dbReference type="CDD" id="cd16295">
    <property type="entry name" value="TTHA0252-CPSF-like_MBL-fold"/>
    <property type="match status" value="1"/>
</dbReference>
<dbReference type="HAMAP" id="MF_00870">
    <property type="entry name" value="FttA"/>
    <property type="match status" value="1"/>
</dbReference>
<dbReference type="GO" id="GO:0008270">
    <property type="term" value="F:zinc ion binding"/>
    <property type="evidence" value="ECO:0007669"/>
    <property type="project" value="UniProtKB-UniRule"/>
</dbReference>
<dbReference type="InterPro" id="IPR019975">
    <property type="entry name" value="aCPSF1"/>
</dbReference>
<feature type="binding site" evidence="12">
    <location>
        <position position="352"/>
    </location>
    <ligand>
        <name>Zn(2+)</name>
        <dbReference type="ChEBI" id="CHEBI:29105"/>
        <label>1</label>
    </ligand>
</feature>
<evidence type="ECO:0000259" key="13">
    <source>
        <dbReference type="SMART" id="SM00849"/>
    </source>
</evidence>
<keyword evidence="5 12" id="KW-0378">Hydrolase</keyword>
<dbReference type="InterPro" id="IPR022712">
    <property type="entry name" value="Beta_Casp"/>
</dbReference>
<comment type="function">
    <text evidence="12">Terminates transcription on the whole genome. Termination is linked to FttA-mediated RNA cleavage and does not require NTP hydrolysis. Cleaves endonucleolytically at the RNA exit channel of RNA polymerase (RNAP); the 5'-3' exonuclease activity of this protein degrades the nascent RNA released from RNAP.</text>
</comment>
<dbReference type="InterPro" id="IPR015946">
    <property type="entry name" value="KH_dom-like_a/b"/>
</dbReference>
<dbReference type="InterPro" id="IPR050698">
    <property type="entry name" value="MBL"/>
</dbReference>
<comment type="caution">
    <text evidence="12">Lacks conserved residue(s) required for the propagation of feature annotation.</text>
</comment>
<dbReference type="SUPFAM" id="SSF56281">
    <property type="entry name" value="Metallo-hydrolase/oxidoreductase"/>
    <property type="match status" value="1"/>
</dbReference>
<evidence type="ECO:0000313" key="15">
    <source>
        <dbReference type="EMBL" id="ANV79983.1"/>
    </source>
</evidence>
<feature type="binding site" evidence="12">
    <location>
        <position position="265"/>
    </location>
    <ligand>
        <name>Zn(2+)</name>
        <dbReference type="ChEBI" id="CHEBI:29105"/>
        <label>1</label>
    </ligand>
</feature>
<reference evidence="15" key="2">
    <citation type="journal article" date="2015" name="ISME J.">
        <title>A new class of marine Euryarchaeota group II from the Mediterranean deep chlorophyll maximum.</title>
        <authorList>
            <person name="Martin-Cuadrado A.B."/>
            <person name="Garcia-Heredia I."/>
            <person name="Molto A.G."/>
            <person name="Lopez-Ubeda R."/>
            <person name="Kimes N."/>
            <person name="Lopez-Garcia P."/>
            <person name="Moreira D."/>
            <person name="Rodriguez-Valera F."/>
        </authorList>
    </citation>
    <scope>NUCLEOTIDE SEQUENCE</scope>
</reference>
<evidence type="ECO:0000256" key="3">
    <source>
        <dbReference type="ARBA" id="ARBA00022723"/>
    </source>
</evidence>
<dbReference type="Pfam" id="PF10996">
    <property type="entry name" value="Beta-Casp"/>
    <property type="match status" value="1"/>
</dbReference>
<sequence length="660" mass="74154">MNLLSRSSLHCVKYTLLNELWTRGFIMRLTFKEVKDEISKIVPKSIEYSVELEAGNIAIVTTEPQKFGGGDGLVGKIAKKVRRKIKIRPHKSIVKPELEAKVIIESLIPETAELTQIYFDGCFSEVIIQCQKPGDAVGRRGAIVGEIREKTGWIPIVERTPPIFSKTVHDIRGYRSANADERRKLLKDFGLNMHRPTRPGSSWARVTALGSYREVGRACHFVTTNESRIMIDVGVNIASDTDPMPFFTAPEALPLEKLDAVVLTHSHLDHAGMLPVLFKYGYRGPVYCTPPTRDLMLLLQSDYIKVSGAEGRSPPYDMEDIRTCMKHVVDVDWGETTDISPDVKLTFSNAGHILGSSAVHLHIGEGKHNIVFSGDQKYEKSWLFDAANTRFPKVETLVIESTYGASGDYQPSRQEANQELQDIVTRTIQRGGKMICPVFAVGRSQEVMIAIDELFRSGTVKPVPVWLDGMIQEATAIHSSHPDYLTSSLRKSLLQDDGENPFTSEWFRPVKGRELRESIIMDTSPCIVLATSGMLNGGPVMEYFKNWAHEERNSLCFVGYQAEGTLGRRLQKGFGEVPMIINGKTEIVKVGCEMVTIDGFSGHSDRRQLLEFVDQLHPKPKNIICHHGDYHKCNELGHTLRERYKCRTYAPKNLETVRLL</sequence>
<dbReference type="AlphaFoldDB" id="A0A1B1TCI3"/>
<dbReference type="Gene3D" id="3.30.300.230">
    <property type="match status" value="1"/>
</dbReference>
<dbReference type="Pfam" id="PF17214">
    <property type="entry name" value="KH_TffA"/>
    <property type="match status" value="1"/>
</dbReference>
<feature type="binding site" evidence="12">
    <location>
        <position position="270"/>
    </location>
    <ligand>
        <name>Zn(2+)</name>
        <dbReference type="ChEBI" id="CHEBI:29105"/>
        <label>2</label>
    </ligand>
</feature>
<dbReference type="SMART" id="SM01027">
    <property type="entry name" value="Beta-Casp"/>
    <property type="match status" value="1"/>
</dbReference>
<feature type="region of interest" description="Metallo-beta-lactamase C-terminus" evidence="12">
    <location>
        <begin position="602"/>
        <end position="660"/>
    </location>
</feature>
<evidence type="ECO:0000256" key="10">
    <source>
        <dbReference type="ARBA" id="ARBA00023125"/>
    </source>
</evidence>
<dbReference type="Gene3D" id="3.40.50.10890">
    <property type="match status" value="1"/>
</dbReference>
<comment type="subunit">
    <text evidence="12">Homodimer. Interacts with RNA polymerase (RNAP), interacts with the Spt4-Spt5 complex.</text>
</comment>
<keyword evidence="8 12" id="KW-0694">RNA-binding</keyword>
<evidence type="ECO:0000256" key="8">
    <source>
        <dbReference type="ARBA" id="ARBA00022884"/>
    </source>
</evidence>
<dbReference type="Pfam" id="PF07521">
    <property type="entry name" value="RMMBL"/>
    <property type="match status" value="1"/>
</dbReference>
<dbReference type="GO" id="GO:0003723">
    <property type="term" value="F:RNA binding"/>
    <property type="evidence" value="ECO:0007669"/>
    <property type="project" value="UniProtKB-UniRule"/>
</dbReference>
<dbReference type="InterPro" id="IPR011108">
    <property type="entry name" value="RMMBL"/>
</dbReference>
<keyword evidence="11" id="KW-0804">Transcription</keyword>
<keyword evidence="9 12" id="KW-0805">Transcription regulation</keyword>
<feature type="binding site" evidence="12">
    <location>
        <position position="375"/>
    </location>
    <ligand>
        <name>Zn(2+)</name>
        <dbReference type="ChEBI" id="CHEBI:29105"/>
        <label>1</label>
    </ligand>
</feature>
<reference evidence="15" key="1">
    <citation type="submission" date="2014-11" db="EMBL/GenBank/DDBJ databases">
        <authorList>
            <person name="Zhu J."/>
            <person name="Qi W."/>
            <person name="Song R."/>
        </authorList>
    </citation>
    <scope>NUCLEOTIDE SEQUENCE</scope>
</reference>
<keyword evidence="4 12" id="KW-0255">Endonuclease</keyword>
<evidence type="ECO:0000256" key="6">
    <source>
        <dbReference type="ARBA" id="ARBA00022833"/>
    </source>
</evidence>
<dbReference type="EC" id="3.1.-.-" evidence="12"/>
<dbReference type="EMBL" id="KP211863">
    <property type="protein sequence ID" value="ANV79983.1"/>
    <property type="molecule type" value="Genomic_DNA"/>
</dbReference>
<evidence type="ECO:0000256" key="1">
    <source>
        <dbReference type="ARBA" id="ARBA00022472"/>
    </source>
</evidence>
<dbReference type="PANTHER" id="PTHR11203:SF51">
    <property type="entry name" value="CLEAVAGE AND POLYADENYLATION SPECIFICITY FACTOR"/>
    <property type="match status" value="1"/>
</dbReference>
<evidence type="ECO:0000256" key="12">
    <source>
        <dbReference type="HAMAP-Rule" id="MF_00870"/>
    </source>
</evidence>
<dbReference type="PANTHER" id="PTHR11203">
    <property type="entry name" value="CLEAVAGE AND POLYADENYLATION SPECIFICITY FACTOR FAMILY MEMBER"/>
    <property type="match status" value="1"/>
</dbReference>
<accession>A0A1B1TCI3</accession>
<evidence type="ECO:0000256" key="11">
    <source>
        <dbReference type="ARBA" id="ARBA00023163"/>
    </source>
</evidence>
<dbReference type="NCBIfam" id="TIGR03675">
    <property type="entry name" value="arCOG00543"/>
    <property type="match status" value="1"/>
</dbReference>
<dbReference type="Pfam" id="PF12706">
    <property type="entry name" value="Lactamase_B_2"/>
    <property type="match status" value="1"/>
</dbReference>
<dbReference type="InterPro" id="IPR001279">
    <property type="entry name" value="Metallo-B-lactamas"/>
</dbReference>
<keyword evidence="10 12" id="KW-0238">DNA-binding</keyword>
<evidence type="ECO:0000259" key="14">
    <source>
        <dbReference type="SMART" id="SM01027"/>
    </source>
</evidence>
<keyword evidence="2 12" id="KW-0540">Nuclease</keyword>
<dbReference type="InterPro" id="IPR033769">
    <property type="entry name" value="TffA_KH"/>
</dbReference>
<proteinExistence type="inferred from homology"/>
<dbReference type="GO" id="GO:0006353">
    <property type="term" value="P:DNA-templated transcription termination"/>
    <property type="evidence" value="ECO:0007669"/>
    <property type="project" value="UniProtKB-UniRule"/>
</dbReference>
<organism evidence="15">
    <name type="scientific">uncultured Poseidoniia archaeon</name>
    <dbReference type="NCBI Taxonomy" id="1697135"/>
    <lineage>
        <taxon>Archaea</taxon>
        <taxon>Methanobacteriati</taxon>
        <taxon>Thermoplasmatota</taxon>
        <taxon>Candidatus Poseidoniia</taxon>
        <taxon>environmental samples</taxon>
    </lineage>
</organism>
<gene>
    <name evidence="12" type="primary">fttA</name>
</gene>
<evidence type="ECO:0000256" key="2">
    <source>
        <dbReference type="ARBA" id="ARBA00022722"/>
    </source>
</evidence>
<evidence type="ECO:0000256" key="9">
    <source>
        <dbReference type="ARBA" id="ARBA00023015"/>
    </source>
</evidence>
<dbReference type="GO" id="GO:0004521">
    <property type="term" value="F:RNA endonuclease activity"/>
    <property type="evidence" value="ECO:0007669"/>
    <property type="project" value="UniProtKB-UniRule"/>
</dbReference>
<dbReference type="GO" id="GO:0004532">
    <property type="term" value="F:RNA exonuclease activity"/>
    <property type="evidence" value="ECO:0007669"/>
    <property type="project" value="UniProtKB-UniRule"/>
</dbReference>
<feature type="region of interest" description="KHb" evidence="12">
    <location>
        <begin position="95"/>
        <end position="162"/>
    </location>
</feature>